<sequence length="286" mass="30241">MTGSAWIIIAAFLWGIGGGLAGILIERGWDPLVVAFYQGAIGFVCLFAWLLLQPKRRWKGSRALTGWSVLAGLGIAANFALYFIGIEQANVAVAATLMYTAPIYVYLVSFIARLERPTLAKWLCILLVMAGTVLLTGLLRTDASSVSLAGIAAGIGAGLAYAVFIFSFKYASLYGQPHLALNIVLFTVVVALFPFIDYGQSAAAAVSSDIGWFLLLGLFGAGLSFLFYLYGLRRTSPTIASIIAMVEPATASLFGVVILGEALSLAQGAGMAIILLTVTYLSTCQA</sequence>
<dbReference type="Pfam" id="PF00892">
    <property type="entry name" value="EamA"/>
    <property type="match status" value="2"/>
</dbReference>
<feature type="transmembrane region" description="Helical" evidence="6">
    <location>
        <begin position="31"/>
        <end position="52"/>
    </location>
</feature>
<evidence type="ECO:0000256" key="1">
    <source>
        <dbReference type="ARBA" id="ARBA00004141"/>
    </source>
</evidence>
<feature type="transmembrane region" description="Helical" evidence="6">
    <location>
        <begin position="91"/>
        <end position="112"/>
    </location>
</feature>
<keyword evidence="9" id="KW-1185">Reference proteome</keyword>
<dbReference type="InterPro" id="IPR050638">
    <property type="entry name" value="AA-Vitamin_Transporters"/>
</dbReference>
<gene>
    <name evidence="8" type="ORF">ACFOEI_00920</name>
</gene>
<organism evidence="8 9">
    <name type="scientific">Modicisalibacter luteus</name>
    <dbReference type="NCBI Taxonomy" id="453962"/>
    <lineage>
        <taxon>Bacteria</taxon>
        <taxon>Pseudomonadati</taxon>
        <taxon>Pseudomonadota</taxon>
        <taxon>Gammaproteobacteria</taxon>
        <taxon>Oceanospirillales</taxon>
        <taxon>Halomonadaceae</taxon>
        <taxon>Modicisalibacter</taxon>
    </lineage>
</organism>
<dbReference type="Proteomes" id="UP001595640">
    <property type="component" value="Unassembled WGS sequence"/>
</dbReference>
<feature type="domain" description="EamA" evidence="7">
    <location>
        <begin position="2"/>
        <end position="136"/>
    </location>
</feature>
<evidence type="ECO:0000256" key="3">
    <source>
        <dbReference type="ARBA" id="ARBA00022692"/>
    </source>
</evidence>
<feature type="transmembrane region" description="Helical" evidence="6">
    <location>
        <begin position="145"/>
        <end position="167"/>
    </location>
</feature>
<comment type="subcellular location">
    <subcellularLocation>
        <location evidence="1">Membrane</location>
        <topology evidence="1">Multi-pass membrane protein</topology>
    </subcellularLocation>
</comment>
<evidence type="ECO:0000256" key="4">
    <source>
        <dbReference type="ARBA" id="ARBA00022989"/>
    </source>
</evidence>
<dbReference type="RefSeq" id="WP_019019692.1">
    <property type="nucleotide sequence ID" value="NZ_BMXD01000008.1"/>
</dbReference>
<evidence type="ECO:0000259" key="7">
    <source>
        <dbReference type="Pfam" id="PF00892"/>
    </source>
</evidence>
<feature type="transmembrane region" description="Helical" evidence="6">
    <location>
        <begin position="179"/>
        <end position="198"/>
    </location>
</feature>
<keyword evidence="4 6" id="KW-1133">Transmembrane helix</keyword>
<feature type="transmembrane region" description="Helical" evidence="6">
    <location>
        <begin position="265"/>
        <end position="283"/>
    </location>
</feature>
<keyword evidence="3 6" id="KW-0812">Transmembrane</keyword>
<dbReference type="InterPro" id="IPR037185">
    <property type="entry name" value="EmrE-like"/>
</dbReference>
<dbReference type="PANTHER" id="PTHR32322:SF2">
    <property type="entry name" value="EAMA DOMAIN-CONTAINING PROTEIN"/>
    <property type="match status" value="1"/>
</dbReference>
<comment type="similarity">
    <text evidence="2">Belongs to the EamA transporter family.</text>
</comment>
<dbReference type="InterPro" id="IPR000620">
    <property type="entry name" value="EamA_dom"/>
</dbReference>
<evidence type="ECO:0000256" key="5">
    <source>
        <dbReference type="ARBA" id="ARBA00023136"/>
    </source>
</evidence>
<feature type="transmembrane region" description="Helical" evidence="6">
    <location>
        <begin position="210"/>
        <end position="232"/>
    </location>
</feature>
<feature type="transmembrane region" description="Helical" evidence="6">
    <location>
        <begin position="239"/>
        <end position="259"/>
    </location>
</feature>
<dbReference type="PANTHER" id="PTHR32322">
    <property type="entry name" value="INNER MEMBRANE TRANSPORTER"/>
    <property type="match status" value="1"/>
</dbReference>
<feature type="transmembrane region" description="Helical" evidence="6">
    <location>
        <begin position="119"/>
        <end position="139"/>
    </location>
</feature>
<feature type="transmembrane region" description="Helical" evidence="6">
    <location>
        <begin position="64"/>
        <end position="85"/>
    </location>
</feature>
<reference evidence="9" key="1">
    <citation type="journal article" date="2019" name="Int. J. Syst. Evol. Microbiol.">
        <title>The Global Catalogue of Microorganisms (GCM) 10K type strain sequencing project: providing services to taxonomists for standard genome sequencing and annotation.</title>
        <authorList>
            <consortium name="The Broad Institute Genomics Platform"/>
            <consortium name="The Broad Institute Genome Sequencing Center for Infectious Disease"/>
            <person name="Wu L."/>
            <person name="Ma J."/>
        </authorList>
    </citation>
    <scope>NUCLEOTIDE SEQUENCE [LARGE SCALE GENOMIC DNA]</scope>
    <source>
        <strain evidence="9">KCTC 12847</strain>
    </source>
</reference>
<dbReference type="Gene3D" id="1.10.3730.20">
    <property type="match status" value="2"/>
</dbReference>
<dbReference type="EMBL" id="JBHRUH010000003">
    <property type="protein sequence ID" value="MFC3290626.1"/>
    <property type="molecule type" value="Genomic_DNA"/>
</dbReference>
<name>A0ABV7LVH2_9GAMM</name>
<dbReference type="SUPFAM" id="SSF103481">
    <property type="entry name" value="Multidrug resistance efflux transporter EmrE"/>
    <property type="match status" value="2"/>
</dbReference>
<evidence type="ECO:0000313" key="9">
    <source>
        <dbReference type="Proteomes" id="UP001595640"/>
    </source>
</evidence>
<keyword evidence="5 6" id="KW-0472">Membrane</keyword>
<proteinExistence type="inferred from homology"/>
<evidence type="ECO:0000256" key="2">
    <source>
        <dbReference type="ARBA" id="ARBA00007362"/>
    </source>
</evidence>
<evidence type="ECO:0000256" key="6">
    <source>
        <dbReference type="SAM" id="Phobius"/>
    </source>
</evidence>
<feature type="domain" description="EamA" evidence="7">
    <location>
        <begin position="149"/>
        <end position="282"/>
    </location>
</feature>
<evidence type="ECO:0000313" key="8">
    <source>
        <dbReference type="EMBL" id="MFC3290626.1"/>
    </source>
</evidence>
<accession>A0ABV7LVH2</accession>
<comment type="caution">
    <text evidence="8">The sequence shown here is derived from an EMBL/GenBank/DDBJ whole genome shotgun (WGS) entry which is preliminary data.</text>
</comment>
<protein>
    <submittedName>
        <fullName evidence="8">DMT family transporter</fullName>
    </submittedName>
</protein>